<protein>
    <submittedName>
        <fullName evidence="1">Uncharacterized protein</fullName>
    </submittedName>
</protein>
<accession>A0AAD1SNR9</accession>
<dbReference type="AlphaFoldDB" id="A0AAD1SNR9"/>
<keyword evidence="2" id="KW-1185">Reference proteome</keyword>
<gene>
    <name evidence="1" type="ORF">PECUL_23A033553</name>
</gene>
<organism evidence="1 2">
    <name type="scientific">Pelobates cultripes</name>
    <name type="common">Western spadefoot toad</name>
    <dbReference type="NCBI Taxonomy" id="61616"/>
    <lineage>
        <taxon>Eukaryota</taxon>
        <taxon>Metazoa</taxon>
        <taxon>Chordata</taxon>
        <taxon>Craniata</taxon>
        <taxon>Vertebrata</taxon>
        <taxon>Euteleostomi</taxon>
        <taxon>Amphibia</taxon>
        <taxon>Batrachia</taxon>
        <taxon>Anura</taxon>
        <taxon>Pelobatoidea</taxon>
        <taxon>Pelobatidae</taxon>
        <taxon>Pelobates</taxon>
    </lineage>
</organism>
<sequence length="63" mass="7347">LMRLFRRPVRFSTNGSILLQMQEETNARHINTSGEQVARKTPLADRHVAVYSPNTNQRNFLHK</sequence>
<dbReference type="EMBL" id="OW240918">
    <property type="protein sequence ID" value="CAH2306748.1"/>
    <property type="molecule type" value="Genomic_DNA"/>
</dbReference>
<evidence type="ECO:0000313" key="2">
    <source>
        <dbReference type="Proteomes" id="UP001295444"/>
    </source>
</evidence>
<dbReference type="Proteomes" id="UP001295444">
    <property type="component" value="Chromosome 07"/>
</dbReference>
<reference evidence="1" key="1">
    <citation type="submission" date="2022-03" db="EMBL/GenBank/DDBJ databases">
        <authorList>
            <person name="Alioto T."/>
            <person name="Alioto T."/>
            <person name="Gomez Garrido J."/>
        </authorList>
    </citation>
    <scope>NUCLEOTIDE SEQUENCE</scope>
</reference>
<feature type="non-terminal residue" evidence="1">
    <location>
        <position position="63"/>
    </location>
</feature>
<proteinExistence type="predicted"/>
<evidence type="ECO:0000313" key="1">
    <source>
        <dbReference type="EMBL" id="CAH2306748.1"/>
    </source>
</evidence>
<name>A0AAD1SNR9_PELCU</name>
<feature type="non-terminal residue" evidence="1">
    <location>
        <position position="1"/>
    </location>
</feature>